<sequence length="212" mass="22882">MSRAPSQNSQKQTSLRQAEKVVAVALAHASPREADAIAETFASIATFVKDLVGRQHQQTLESIVEALVPKVPPTPTALKEAAMLAQARTAVLESGEWMTAAQIAGLAGFSPSNPSAQPNKWKREGAIFALRHHGVDYFPAYGLDAANGYRPLKAMAPVLARLKHNKDSWGLAYWFMSVNSFLAGKRPLDLLNSDPDRVLAAAEDELQAAMHG</sequence>
<dbReference type="Proteomes" id="UP001615411">
    <property type="component" value="Unassembled WGS sequence"/>
</dbReference>
<evidence type="ECO:0000313" key="2">
    <source>
        <dbReference type="Proteomes" id="UP001615411"/>
    </source>
</evidence>
<dbReference type="EMBL" id="JBIUGF010000064">
    <property type="protein sequence ID" value="MFJ1340097.1"/>
    <property type="molecule type" value="Genomic_DNA"/>
</dbReference>
<organism evidence="1 2">
    <name type="scientific">Pseudomonas caricapapayae</name>
    <dbReference type="NCBI Taxonomy" id="46678"/>
    <lineage>
        <taxon>Bacteria</taxon>
        <taxon>Pseudomonadati</taxon>
        <taxon>Pseudomonadota</taxon>
        <taxon>Gammaproteobacteria</taxon>
        <taxon>Pseudomonadales</taxon>
        <taxon>Pseudomonadaceae</taxon>
        <taxon>Pseudomonas</taxon>
    </lineage>
</organism>
<protein>
    <submittedName>
        <fullName evidence="1">Uncharacterized protein</fullName>
    </submittedName>
</protein>
<keyword evidence="2" id="KW-1185">Reference proteome</keyword>
<accession>A0ACC7M4Q2</accession>
<proteinExistence type="predicted"/>
<comment type="caution">
    <text evidence="1">The sequence shown here is derived from an EMBL/GenBank/DDBJ whole genome shotgun (WGS) entry which is preliminary data.</text>
</comment>
<reference evidence="1" key="1">
    <citation type="submission" date="2024-10" db="EMBL/GenBank/DDBJ databases">
        <title>Aeromonas and Pseudomonas from the Cagarras Archipelago, Rio de Janeiro, Brazil.</title>
        <authorList>
            <person name="Canellas A.L.B."/>
            <person name="Laport M.S."/>
        </authorList>
    </citation>
    <scope>NUCLEOTIDE SEQUENCE</scope>
    <source>
        <strain evidence="1">ACP-7</strain>
    </source>
</reference>
<evidence type="ECO:0000313" key="1">
    <source>
        <dbReference type="EMBL" id="MFJ1340097.1"/>
    </source>
</evidence>
<gene>
    <name evidence="1" type="ORF">ACIKP7_18420</name>
</gene>
<name>A0ACC7M4Q2_9PSED</name>